<name>A0AAU7PU83_9FIRM</name>
<reference evidence="1" key="1">
    <citation type="submission" date="2024-06" db="EMBL/GenBank/DDBJ databases">
        <title>Lacrimispora cavernae sp. nov., a novel anaerobe isolated from bat guano pile inside a cave.</title>
        <authorList>
            <person name="Miller S.L."/>
            <person name="Lu N."/>
            <person name="King J."/>
            <person name="Sankaranarayanan K."/>
            <person name="Lawson P.A."/>
        </authorList>
    </citation>
    <scope>NUCLEOTIDE SEQUENCE</scope>
    <source>
        <strain evidence="1">BS-2</strain>
    </source>
</reference>
<dbReference type="AlphaFoldDB" id="A0AAU7PU83"/>
<evidence type="ECO:0000313" key="1">
    <source>
        <dbReference type="EMBL" id="XBS55750.1"/>
    </source>
</evidence>
<proteinExistence type="predicted"/>
<organism evidence="1">
    <name type="scientific">Lacrimispora sp. BS-2</name>
    <dbReference type="NCBI Taxonomy" id="3151850"/>
    <lineage>
        <taxon>Bacteria</taxon>
        <taxon>Bacillati</taxon>
        <taxon>Bacillota</taxon>
        <taxon>Clostridia</taxon>
        <taxon>Lachnospirales</taxon>
        <taxon>Lachnospiraceae</taxon>
        <taxon>Lacrimispora</taxon>
    </lineage>
</organism>
<gene>
    <name evidence="1" type="ORF">ABFV83_08185</name>
</gene>
<dbReference type="RefSeq" id="WP_349948400.1">
    <property type="nucleotide sequence ID" value="NZ_CP157940.1"/>
</dbReference>
<accession>A0AAU7PU83</accession>
<dbReference type="EMBL" id="CP157940">
    <property type="protein sequence ID" value="XBS55750.1"/>
    <property type="molecule type" value="Genomic_DNA"/>
</dbReference>
<sequence length="124" mass="13478">MDNNTKLMSIVFSSEENPLFTREYASDIVLFQTFSAAQTNTAIWTPDSGKSIFLTAFQVSASVPLTIQLKRGGNNSFLSIILTSTLATYGESYPSPIKFNPDEVISVTTSAAGTVNISLMGYEF</sequence>
<protein>
    <submittedName>
        <fullName evidence="1">Uncharacterized protein</fullName>
    </submittedName>
</protein>